<reference evidence="2 3" key="1">
    <citation type="submission" date="2016-10" db="EMBL/GenBank/DDBJ databases">
        <authorList>
            <person name="Varghese N."/>
            <person name="Submissions S."/>
        </authorList>
    </citation>
    <scope>NUCLEOTIDE SEQUENCE [LARGE SCALE GENOMIC DNA]</scope>
    <source>
        <strain evidence="2 3">DSM 16392</strain>
    </source>
</reference>
<feature type="non-terminal residue" evidence="2">
    <location>
        <position position="542"/>
    </location>
</feature>
<feature type="compositionally biased region" description="Polar residues" evidence="1">
    <location>
        <begin position="352"/>
        <end position="368"/>
    </location>
</feature>
<keyword evidence="3" id="KW-1185">Reference proteome</keyword>
<feature type="compositionally biased region" description="Polar residues" evidence="1">
    <location>
        <begin position="317"/>
        <end position="332"/>
    </location>
</feature>
<comment type="caution">
    <text evidence="2">The sequence shown here is derived from an EMBL/GenBank/DDBJ whole genome shotgun (WGS) entry which is preliminary data.</text>
</comment>
<dbReference type="EMBL" id="FOSK01000043">
    <property type="protein sequence ID" value="SFL27366.1"/>
    <property type="molecule type" value="Genomic_DNA"/>
</dbReference>
<protein>
    <submittedName>
        <fullName evidence="2">Uncharacterized protein</fullName>
    </submittedName>
</protein>
<feature type="non-terminal residue" evidence="2">
    <location>
        <position position="1"/>
    </location>
</feature>
<gene>
    <name evidence="2" type="ORF">SAMN04488518_1431</name>
</gene>
<evidence type="ECO:0000313" key="2">
    <source>
        <dbReference type="EMBL" id="SFL27366.1"/>
    </source>
</evidence>
<organism evidence="2 3">
    <name type="scientific">Pseudovibrio ascidiaceicola</name>
    <dbReference type="NCBI Taxonomy" id="285279"/>
    <lineage>
        <taxon>Bacteria</taxon>
        <taxon>Pseudomonadati</taxon>
        <taxon>Pseudomonadota</taxon>
        <taxon>Alphaproteobacteria</taxon>
        <taxon>Hyphomicrobiales</taxon>
        <taxon>Stappiaceae</taxon>
        <taxon>Pseudovibrio</taxon>
    </lineage>
</organism>
<feature type="region of interest" description="Disordered" evidence="1">
    <location>
        <begin position="288"/>
        <end position="369"/>
    </location>
</feature>
<evidence type="ECO:0000256" key="1">
    <source>
        <dbReference type="SAM" id="MobiDB-lite"/>
    </source>
</evidence>
<evidence type="ECO:0000313" key="3">
    <source>
        <dbReference type="Proteomes" id="UP000199598"/>
    </source>
</evidence>
<name>A0A1I4GE15_9HYPH</name>
<proteinExistence type="predicted"/>
<dbReference type="RefSeq" id="WP_159438010.1">
    <property type="nucleotide sequence ID" value="NZ_FOSK01000043.1"/>
</dbReference>
<dbReference type="Proteomes" id="UP000199598">
    <property type="component" value="Unassembled WGS sequence"/>
</dbReference>
<accession>A0A1I4GE15</accession>
<sequence>GGLILAKRNLIIEGQIAGARSTQLLNHNGGGIESLEGDITLRTQDLQNLTKVEKTLKTYEYANNFATGEWAPTWIYDNRSFYRDSGATAGKSISSMWDWGEGETGYIFAPDIVQIEKILELEGVSPDEWNPDWWKKYAPKNVSEFDPSKDHLERWSIMTPDEAQRVPSGAQLIVYLEQEEISNSDPTARIKSGKNLYVDVGHLKNAQSQIFATNDLSITGGSLENIGVSLSKTYGVQLSYKLTTKQRGFGWLGQMHDVSQKTIETSTVAAAPGIIHAGGTLSGNLSGTLTNATIDEPDPSKLNLESSSGIETGSGAQGVTQQGKLDSQTAGSVGTEEADADEASKNTDDYTFANSGEQPETQGVTKQGNLDADRQVGAEKADADEASQNSGSYTLANNTQILQTNASGLTKGDSLDGSTISAPKPLIPGLGSINDLEFGDLDLDDPKTINPRESNGKNFLRAIGLTSNPQLFAPAQKEKTYLIETRFEFVDQSSFFGLPYFAEKLGIQSLGHYGQSLGDPYFDTRLITDQIIAAAGERWISG</sequence>